<dbReference type="HOGENOM" id="CLU_1908524_0_0_1"/>
<dbReference type="InParanoid" id="G0PFL9"/>
<dbReference type="FunCoup" id="G0PFL9">
    <property type="interactions" value="371"/>
</dbReference>
<feature type="compositionally biased region" description="Pro residues" evidence="1">
    <location>
        <begin position="1"/>
        <end position="12"/>
    </location>
</feature>
<evidence type="ECO:0000256" key="2">
    <source>
        <dbReference type="SAM" id="Phobius"/>
    </source>
</evidence>
<dbReference type="OMA" id="MFQASTY"/>
<evidence type="ECO:0000256" key="1">
    <source>
        <dbReference type="SAM" id="MobiDB-lite"/>
    </source>
</evidence>
<dbReference type="Proteomes" id="UP000008068">
    <property type="component" value="Unassembled WGS sequence"/>
</dbReference>
<evidence type="ECO:0000313" key="4">
    <source>
        <dbReference type="Proteomes" id="UP000008068"/>
    </source>
</evidence>
<feature type="transmembrane region" description="Helical" evidence="2">
    <location>
        <begin position="80"/>
        <end position="102"/>
    </location>
</feature>
<keyword evidence="2" id="KW-1133">Transmembrane helix</keyword>
<dbReference type="EMBL" id="GL380375">
    <property type="protein sequence ID" value="EGT53954.1"/>
    <property type="molecule type" value="Genomic_DNA"/>
</dbReference>
<dbReference type="AlphaFoldDB" id="G0PFL9"/>
<keyword evidence="4" id="KW-1185">Reference proteome</keyword>
<dbReference type="STRING" id="135651.G0PFL9"/>
<reference evidence="4" key="1">
    <citation type="submission" date="2011-07" db="EMBL/GenBank/DDBJ databases">
        <authorList>
            <consortium name="Caenorhabditis brenneri Sequencing and Analysis Consortium"/>
            <person name="Wilson R.K."/>
        </authorList>
    </citation>
    <scope>NUCLEOTIDE SEQUENCE [LARGE SCALE GENOMIC DNA]</scope>
    <source>
        <strain evidence="4">PB2801</strain>
    </source>
</reference>
<name>G0PFL9_CAEBE</name>
<protein>
    <submittedName>
        <fullName evidence="3">Uncharacterized protein</fullName>
    </submittedName>
</protein>
<keyword evidence="2" id="KW-0472">Membrane</keyword>
<accession>G0PFL9</accession>
<proteinExistence type="predicted"/>
<keyword evidence="2" id="KW-0812">Transmembrane</keyword>
<evidence type="ECO:0000313" key="3">
    <source>
        <dbReference type="EMBL" id="EGT53954.1"/>
    </source>
</evidence>
<dbReference type="eggNOG" id="ENOG502TKKF">
    <property type="taxonomic scope" value="Eukaryota"/>
</dbReference>
<organism evidence="4">
    <name type="scientific">Caenorhabditis brenneri</name>
    <name type="common">Nematode worm</name>
    <dbReference type="NCBI Taxonomy" id="135651"/>
    <lineage>
        <taxon>Eukaryota</taxon>
        <taxon>Metazoa</taxon>
        <taxon>Ecdysozoa</taxon>
        <taxon>Nematoda</taxon>
        <taxon>Chromadorea</taxon>
        <taxon>Rhabditida</taxon>
        <taxon>Rhabditina</taxon>
        <taxon>Rhabditomorpha</taxon>
        <taxon>Rhabditoidea</taxon>
        <taxon>Rhabditidae</taxon>
        <taxon>Peloderinae</taxon>
        <taxon>Caenorhabditis</taxon>
    </lineage>
</organism>
<gene>
    <name evidence="3" type="ORF">CAEBREN_10950</name>
</gene>
<feature type="region of interest" description="Disordered" evidence="1">
    <location>
        <begin position="1"/>
        <end position="39"/>
    </location>
</feature>
<sequence length="133" mass="14157">MASAPGAPPPTAPQSQAAGGPSQLAPENGSKVGEGGASEKSQMIVESIYGNVKPPKMTGTAGPRVTPIIEKLRKKANFDFWCGVGGVFLSLGLFSIFLFLFMKALKEEPLFVTIPDIRHWSRKALLKKNGTTD</sequence>